<dbReference type="Gene3D" id="3.40.50.2000">
    <property type="entry name" value="Glycogen Phosphorylase B"/>
    <property type="match status" value="1"/>
</dbReference>
<dbReference type="AlphaFoldDB" id="A0A3A4R7M3"/>
<accession>A0A3A4R7M3</accession>
<reference evidence="1 2" key="1">
    <citation type="journal article" date="2017" name="ISME J.">
        <title>Energy and carbon metabolisms in a deep terrestrial subsurface fluid microbial community.</title>
        <authorList>
            <person name="Momper L."/>
            <person name="Jungbluth S.P."/>
            <person name="Lee M.D."/>
            <person name="Amend J.P."/>
        </authorList>
    </citation>
    <scope>NUCLEOTIDE SEQUENCE [LARGE SCALE GENOMIC DNA]</scope>
    <source>
        <strain evidence="1">SURF_26</strain>
    </source>
</reference>
<dbReference type="EMBL" id="QZJZ01000018">
    <property type="protein sequence ID" value="RJP60989.1"/>
    <property type="molecule type" value="Genomic_DNA"/>
</dbReference>
<dbReference type="InterPro" id="IPR053205">
    <property type="entry name" value="GHMP_kinase_L-arabinokinase"/>
</dbReference>
<proteinExistence type="predicted"/>
<comment type="caution">
    <text evidence="1">The sequence shown here is derived from an EMBL/GenBank/DDBJ whole genome shotgun (WGS) entry which is preliminary data.</text>
</comment>
<evidence type="ECO:0000313" key="1">
    <source>
        <dbReference type="EMBL" id="RJP60989.1"/>
    </source>
</evidence>
<name>A0A3A4R7M3_9BACT</name>
<sequence length="364" mass="41635">MKKILFYVTGHGFGHATRMQELVRAIEKMAPETEIHIHTNAPEWFFSDPNSKRYVRYLDIDTGTTQLDCIKIDVMRSLHDYSDLICRRQSFLPQELSFIQRNEIDCIVADIPPAAFYIAHEAGIPAVGVANFTWDWIFEPYIAQYSEYKYVLDDMRQGYALAYSMLRLPFSGGFETAARCEDIPMIVRPPRMPVAEIRHKLGINHDQRPLILCSFGGFQAHGLDLQAVAETCGDYFFIGFGDDMIRFDNGMILPYRSEFDHPSLVDAADMVLSKLGYGTVAECVSLNKPLMYISRDDFREYPVLRDAVEYHLESYCINLRDFFEGKWHTHIGRLLDKAAKRVSYPDCGTNGADVAAAYILRLAD</sequence>
<dbReference type="Proteomes" id="UP000266426">
    <property type="component" value="Unassembled WGS sequence"/>
</dbReference>
<dbReference type="SUPFAM" id="SSF53756">
    <property type="entry name" value="UDP-Glycosyltransferase/glycogen phosphorylase"/>
    <property type="match status" value="1"/>
</dbReference>
<protein>
    <recommendedName>
        <fullName evidence="3">Glycosyl transferase</fullName>
    </recommendedName>
</protein>
<organism evidence="1 2">
    <name type="scientific">Candidatus Auribacter fodinae</name>
    <dbReference type="NCBI Taxonomy" id="2093366"/>
    <lineage>
        <taxon>Bacteria</taxon>
        <taxon>Pseudomonadati</taxon>
        <taxon>Candidatus Auribacterota</taxon>
        <taxon>Candidatus Auribacteria</taxon>
        <taxon>Candidatus Auribacterales</taxon>
        <taxon>Candidatus Auribacteraceae</taxon>
        <taxon>Candidatus Auribacter</taxon>
    </lineage>
</organism>
<evidence type="ECO:0008006" key="3">
    <source>
        <dbReference type="Google" id="ProtNLM"/>
    </source>
</evidence>
<evidence type="ECO:0000313" key="2">
    <source>
        <dbReference type="Proteomes" id="UP000266426"/>
    </source>
</evidence>
<gene>
    <name evidence="1" type="ORF">C4541_03040</name>
</gene>
<dbReference type="PANTHER" id="PTHR38134">
    <property type="entry name" value="SLR1395 PROTEIN"/>
    <property type="match status" value="1"/>
</dbReference>
<dbReference type="PANTHER" id="PTHR38134:SF2">
    <property type="entry name" value="GALACTOKINASE"/>
    <property type="match status" value="1"/>
</dbReference>